<name>A0A0F9CBM8_9ZZZZ</name>
<feature type="non-terminal residue" evidence="1">
    <location>
        <position position="1"/>
    </location>
</feature>
<accession>A0A0F9CBM8</accession>
<gene>
    <name evidence="1" type="ORF">LCGC14_2421910</name>
</gene>
<dbReference type="EMBL" id="LAZR01036847">
    <property type="protein sequence ID" value="KKL23782.1"/>
    <property type="molecule type" value="Genomic_DNA"/>
</dbReference>
<dbReference type="AlphaFoldDB" id="A0A0F9CBM8"/>
<proteinExistence type="predicted"/>
<reference evidence="1" key="1">
    <citation type="journal article" date="2015" name="Nature">
        <title>Complex archaea that bridge the gap between prokaryotes and eukaryotes.</title>
        <authorList>
            <person name="Spang A."/>
            <person name="Saw J.H."/>
            <person name="Jorgensen S.L."/>
            <person name="Zaremba-Niedzwiedzka K."/>
            <person name="Martijn J."/>
            <person name="Lind A.E."/>
            <person name="van Eijk R."/>
            <person name="Schleper C."/>
            <person name="Guy L."/>
            <person name="Ettema T.J."/>
        </authorList>
    </citation>
    <scope>NUCLEOTIDE SEQUENCE</scope>
</reference>
<organism evidence="1">
    <name type="scientific">marine sediment metagenome</name>
    <dbReference type="NCBI Taxonomy" id="412755"/>
    <lineage>
        <taxon>unclassified sequences</taxon>
        <taxon>metagenomes</taxon>
        <taxon>ecological metagenomes</taxon>
    </lineage>
</organism>
<evidence type="ECO:0000313" key="1">
    <source>
        <dbReference type="EMBL" id="KKL23782.1"/>
    </source>
</evidence>
<comment type="caution">
    <text evidence="1">The sequence shown here is derived from an EMBL/GenBank/DDBJ whole genome shotgun (WGS) entry which is preliminary data.</text>
</comment>
<sequence>SVLSYPMEGIPTATINTKYCNDNPQCFKGALKKQEKGEI</sequence>
<protein>
    <submittedName>
        <fullName evidence="1">Uncharacterized protein</fullName>
    </submittedName>
</protein>